<dbReference type="GO" id="GO:0043066">
    <property type="term" value="P:negative regulation of apoptotic process"/>
    <property type="evidence" value="ECO:0007669"/>
    <property type="project" value="TreeGrafter"/>
</dbReference>
<dbReference type="PANTHER" id="PTHR46512">
    <property type="entry name" value="PEPTIDYLPROLYL ISOMERASE"/>
    <property type="match status" value="1"/>
</dbReference>
<feature type="region of interest" description="Disordered" evidence="2">
    <location>
        <begin position="195"/>
        <end position="257"/>
    </location>
</feature>
<dbReference type="GO" id="GO:0005740">
    <property type="term" value="C:mitochondrial envelope"/>
    <property type="evidence" value="ECO:0007669"/>
    <property type="project" value="TreeGrafter"/>
</dbReference>
<dbReference type="GO" id="GO:0044183">
    <property type="term" value="F:protein folding chaperone"/>
    <property type="evidence" value="ECO:0007669"/>
    <property type="project" value="TreeGrafter"/>
</dbReference>
<dbReference type="AlphaFoldDB" id="D2HVR6"/>
<organism evidence="3">
    <name type="scientific">Ailuropoda melanoleuca</name>
    <name type="common">Giant panda</name>
    <dbReference type="NCBI Taxonomy" id="9646"/>
    <lineage>
        <taxon>Eukaryota</taxon>
        <taxon>Metazoa</taxon>
        <taxon>Chordata</taxon>
        <taxon>Craniata</taxon>
        <taxon>Vertebrata</taxon>
        <taxon>Euteleostomi</taxon>
        <taxon>Mammalia</taxon>
        <taxon>Eutheria</taxon>
        <taxon>Laurasiatheria</taxon>
        <taxon>Carnivora</taxon>
        <taxon>Caniformia</taxon>
        <taxon>Ursidae</taxon>
        <taxon>Ailuropoda</taxon>
    </lineage>
</organism>
<dbReference type="PROSITE" id="PS50005">
    <property type="entry name" value="TPR"/>
    <property type="match status" value="1"/>
</dbReference>
<dbReference type="GO" id="GO:0005829">
    <property type="term" value="C:cytosol"/>
    <property type="evidence" value="ECO:0007669"/>
    <property type="project" value="TreeGrafter"/>
</dbReference>
<dbReference type="InterPro" id="IPR019734">
    <property type="entry name" value="TPR_rpt"/>
</dbReference>
<name>D2HVR6_AILME</name>
<dbReference type="GO" id="GO:0016020">
    <property type="term" value="C:membrane"/>
    <property type="evidence" value="ECO:0007669"/>
    <property type="project" value="TreeGrafter"/>
</dbReference>
<feature type="repeat" description="TPR" evidence="1">
    <location>
        <begin position="371"/>
        <end position="404"/>
    </location>
</feature>
<keyword evidence="1" id="KW-0802">TPR repeat</keyword>
<dbReference type="InterPro" id="IPR011990">
    <property type="entry name" value="TPR-like_helical_dom_sf"/>
</dbReference>
<proteinExistence type="predicted"/>
<dbReference type="GO" id="GO:0012505">
    <property type="term" value="C:endomembrane system"/>
    <property type="evidence" value="ECO:0007669"/>
    <property type="project" value="TreeGrafter"/>
</dbReference>
<protein>
    <submittedName>
        <fullName evidence="3">Uncharacterized protein</fullName>
    </submittedName>
</protein>
<dbReference type="EMBL" id="GL193489">
    <property type="protein sequence ID" value="EFB26655.1"/>
    <property type="molecule type" value="Genomic_DNA"/>
</dbReference>
<evidence type="ECO:0000256" key="1">
    <source>
        <dbReference type="PROSITE-ProRule" id="PRU00339"/>
    </source>
</evidence>
<feature type="compositionally biased region" description="Basic and acidic residues" evidence="2">
    <location>
        <begin position="198"/>
        <end position="215"/>
    </location>
</feature>
<accession>D2HVR6</accession>
<dbReference type="SUPFAM" id="SSF48452">
    <property type="entry name" value="TPR-like"/>
    <property type="match status" value="1"/>
</dbReference>
<dbReference type="PANTHER" id="PTHR46512:SF5">
    <property type="entry name" value="TETRATRICOPEPTIDE REPEAT DOMAIN 9"/>
    <property type="match status" value="1"/>
</dbReference>
<sequence>MREGAPRVGTRTHRVPAAALLRYHWHQSSSSPCLQLTASPWDLATWDLFDLVGNPGAAHGCPGLSRLNNCVVLKKHISKMLEYEVPAQEVKAPADSLKPYRVRNQAYSFPCHRWRLELLALLNYEDPRGAHLPRVHPLPIHKAVSQMLAGEPVHLFAERAQVQAVLALAVGGLPSSHASEWHFAQAVTMPCMHRKNKNRAERTPEEACGGPDRKGFSARSGVGAKPHTGSQRGPRTGTPPCLHSCGRVPTAEGGEERELLASARPDTQLPAHAGFLRPQPPTPKRVAAPHFCLPVWLSALGPVKPDGSVSRSGLVLFHFLVLTPSASETVWFTSPSVGKKGVACLLQAELVNYERVKEYCLKVLKKEGENFKALYRSGVAFYHLGDYDKALYYLQEARTRQPTGSPRNPCLRLYGCMQS</sequence>
<evidence type="ECO:0000256" key="2">
    <source>
        <dbReference type="SAM" id="MobiDB-lite"/>
    </source>
</evidence>
<evidence type="ECO:0000313" key="3">
    <source>
        <dbReference type="EMBL" id="EFB26655.1"/>
    </source>
</evidence>
<dbReference type="Gene3D" id="1.25.40.10">
    <property type="entry name" value="Tetratricopeptide repeat domain"/>
    <property type="match status" value="1"/>
</dbReference>
<dbReference type="InterPro" id="IPR050754">
    <property type="entry name" value="FKBP4/5/8-like"/>
</dbReference>
<reference evidence="3" key="1">
    <citation type="journal article" date="2010" name="Nature">
        <title>The sequence and de novo assembly of the giant panda genome.</title>
        <authorList>
            <person name="Li R."/>
            <person name="Fan W."/>
            <person name="Tian G."/>
            <person name="Zhu H."/>
            <person name="He L."/>
            <person name="Cai J."/>
            <person name="Huang Q."/>
            <person name="Cai Q."/>
            <person name="Li B."/>
            <person name="Bai Y."/>
            <person name="Zhang Z."/>
            <person name="Zhang Y."/>
            <person name="Wang W."/>
            <person name="Li J."/>
            <person name="Wei F."/>
            <person name="Li H."/>
            <person name="Jian M."/>
            <person name="Li J."/>
            <person name="Zhang Z."/>
            <person name="Nielsen R."/>
            <person name="Li D."/>
            <person name="Gu W."/>
            <person name="Yang Z."/>
            <person name="Xuan Z."/>
            <person name="Ryder O.A."/>
            <person name="Leung F.C."/>
            <person name="Zhou Y."/>
            <person name="Cao J."/>
            <person name="Sun X."/>
            <person name="Fu Y."/>
            <person name="Fang X."/>
            <person name="Guo X."/>
            <person name="Wang B."/>
            <person name="Hou R."/>
            <person name="Shen F."/>
            <person name="Mu B."/>
            <person name="Ni P."/>
            <person name="Lin R."/>
            <person name="Qian W."/>
            <person name="Wang G."/>
            <person name="Yu C."/>
            <person name="Nie W."/>
            <person name="Wang J."/>
            <person name="Wu Z."/>
            <person name="Liang H."/>
            <person name="Min J."/>
            <person name="Wu Q."/>
            <person name="Cheng S."/>
            <person name="Ruan J."/>
            <person name="Wang M."/>
            <person name="Shi Z."/>
            <person name="Wen M."/>
            <person name="Liu B."/>
            <person name="Ren X."/>
            <person name="Zheng H."/>
            <person name="Dong D."/>
            <person name="Cook K."/>
            <person name="Shan G."/>
            <person name="Zhang H."/>
            <person name="Kosiol C."/>
            <person name="Xie X."/>
            <person name="Lu Z."/>
            <person name="Zheng H."/>
            <person name="Li Y."/>
            <person name="Steiner C.C."/>
            <person name="Lam T.T."/>
            <person name="Lin S."/>
            <person name="Zhang Q."/>
            <person name="Li G."/>
            <person name="Tian J."/>
            <person name="Gong T."/>
            <person name="Liu H."/>
            <person name="Zhang D."/>
            <person name="Fang L."/>
            <person name="Ye C."/>
            <person name="Zhang J."/>
            <person name="Hu W."/>
            <person name="Xu A."/>
            <person name="Ren Y."/>
            <person name="Zhang G."/>
            <person name="Bruford M.W."/>
            <person name="Li Q."/>
            <person name="Ma L."/>
            <person name="Guo Y."/>
            <person name="An N."/>
            <person name="Hu Y."/>
            <person name="Zheng Y."/>
            <person name="Shi Y."/>
            <person name="Li Z."/>
            <person name="Liu Q."/>
            <person name="Chen Y."/>
            <person name="Zhao J."/>
            <person name="Qu N."/>
            <person name="Zhao S."/>
            <person name="Tian F."/>
            <person name="Wang X."/>
            <person name="Wang H."/>
            <person name="Xu L."/>
            <person name="Liu X."/>
            <person name="Vinar T."/>
            <person name="Wang Y."/>
            <person name="Lam T.W."/>
            <person name="Yiu S.M."/>
            <person name="Liu S."/>
            <person name="Zhang H."/>
            <person name="Li D."/>
            <person name="Huang Y."/>
            <person name="Wang X."/>
            <person name="Yang G."/>
            <person name="Jiang Z."/>
            <person name="Wang J."/>
            <person name="Qin N."/>
            <person name="Li L."/>
            <person name="Li J."/>
            <person name="Bolund L."/>
            <person name="Kristiansen K."/>
            <person name="Wong G.K."/>
            <person name="Olson M."/>
            <person name="Zhang X."/>
            <person name="Li S."/>
            <person name="Yang H."/>
            <person name="Wang J."/>
            <person name="Wang J."/>
        </authorList>
    </citation>
    <scope>NUCLEOTIDE SEQUENCE [LARGE SCALE GENOMIC DNA]</scope>
</reference>
<gene>
    <name evidence="3" type="ORF">PANDA_016489</name>
</gene>
<dbReference type="InParanoid" id="D2HVR6"/>